<organism evidence="2 3">
    <name type="scientific">Claviceps arundinis</name>
    <dbReference type="NCBI Taxonomy" id="1623583"/>
    <lineage>
        <taxon>Eukaryota</taxon>
        <taxon>Fungi</taxon>
        <taxon>Dikarya</taxon>
        <taxon>Ascomycota</taxon>
        <taxon>Pezizomycotina</taxon>
        <taxon>Sordariomycetes</taxon>
        <taxon>Hypocreomycetidae</taxon>
        <taxon>Hypocreales</taxon>
        <taxon>Clavicipitaceae</taxon>
        <taxon>Claviceps</taxon>
    </lineage>
</organism>
<dbReference type="Proteomes" id="UP000784919">
    <property type="component" value="Unassembled WGS sequence"/>
</dbReference>
<protein>
    <submittedName>
        <fullName evidence="2">Uncharacterized protein</fullName>
    </submittedName>
</protein>
<feature type="compositionally biased region" description="Polar residues" evidence="1">
    <location>
        <begin position="1"/>
        <end position="20"/>
    </location>
</feature>
<gene>
    <name evidence="2" type="ORF">E4U56_000990</name>
</gene>
<name>A0A9P7SNT8_9HYPO</name>
<sequence length="133" mass="14537">MSLSDNPGNISDSIENNSGQTRHRDTARSHSPQDQQNHAYMVCKGFASEYKSKRSGESLRESLLEVLDGSVVWTTFHATASVRPSIFLGFSNYRRFSAFVKSCAGISAVDISINTICIDPAFLCQSSASVNHS</sequence>
<feature type="compositionally biased region" description="Polar residues" evidence="1">
    <location>
        <begin position="29"/>
        <end position="38"/>
    </location>
</feature>
<accession>A0A9P7SNT8</accession>
<comment type="caution">
    <text evidence="2">The sequence shown here is derived from an EMBL/GenBank/DDBJ whole genome shotgun (WGS) entry which is preliminary data.</text>
</comment>
<reference evidence="2" key="1">
    <citation type="journal article" date="2020" name="bioRxiv">
        <title>Whole genome comparisons of ergot fungi reveals the divergence and evolution of species within the genus Claviceps are the result of varying mechanisms driving genome evolution and host range expansion.</title>
        <authorList>
            <person name="Wyka S.A."/>
            <person name="Mondo S.J."/>
            <person name="Liu M."/>
            <person name="Dettman J."/>
            <person name="Nalam V."/>
            <person name="Broders K.D."/>
        </authorList>
    </citation>
    <scope>NUCLEOTIDE SEQUENCE</scope>
    <source>
        <strain evidence="2">CCC 1102</strain>
    </source>
</reference>
<dbReference type="AlphaFoldDB" id="A0A9P7SNT8"/>
<evidence type="ECO:0000256" key="1">
    <source>
        <dbReference type="SAM" id="MobiDB-lite"/>
    </source>
</evidence>
<dbReference type="EMBL" id="SRPS01000126">
    <property type="protein sequence ID" value="KAG5967126.1"/>
    <property type="molecule type" value="Genomic_DNA"/>
</dbReference>
<evidence type="ECO:0000313" key="3">
    <source>
        <dbReference type="Proteomes" id="UP000784919"/>
    </source>
</evidence>
<proteinExistence type="predicted"/>
<evidence type="ECO:0000313" key="2">
    <source>
        <dbReference type="EMBL" id="KAG5967126.1"/>
    </source>
</evidence>
<feature type="region of interest" description="Disordered" evidence="1">
    <location>
        <begin position="1"/>
        <end position="38"/>
    </location>
</feature>